<accession>A0A9K3PH95</accession>
<reference evidence="7" key="2">
    <citation type="submission" date="2021-04" db="EMBL/GenBank/DDBJ databases">
        <authorList>
            <person name="Podell S."/>
        </authorList>
    </citation>
    <scope>NUCLEOTIDE SEQUENCE</scope>
    <source>
        <strain evidence="7">Hildebrandi</strain>
    </source>
</reference>
<evidence type="ECO:0000256" key="5">
    <source>
        <dbReference type="PROSITE-ProRule" id="PRU00282"/>
    </source>
</evidence>
<evidence type="ECO:0000256" key="2">
    <source>
        <dbReference type="ARBA" id="ARBA00022448"/>
    </source>
</evidence>
<dbReference type="InterPro" id="IPR018108">
    <property type="entry name" value="MCP_transmembrane"/>
</dbReference>
<comment type="similarity">
    <text evidence="1 6">Belongs to the mitochondrial carrier (TC 2.A.29) family.</text>
</comment>
<dbReference type="Proteomes" id="UP000693970">
    <property type="component" value="Unassembled WGS sequence"/>
</dbReference>
<name>A0A9K3PH95_9STRA</name>
<dbReference type="InterPro" id="IPR050391">
    <property type="entry name" value="Mito_Metabolite_Transporter"/>
</dbReference>
<comment type="caution">
    <text evidence="7">The sequence shown here is derived from an EMBL/GenBank/DDBJ whole genome shotgun (WGS) entry which is preliminary data.</text>
</comment>
<dbReference type="PANTHER" id="PTHR45618">
    <property type="entry name" value="MITOCHONDRIAL DICARBOXYLATE CARRIER-RELATED"/>
    <property type="match status" value="1"/>
</dbReference>
<dbReference type="AlphaFoldDB" id="A0A9K3PH95"/>
<keyword evidence="5" id="KW-0472">Membrane</keyword>
<keyword evidence="3" id="KW-0677">Repeat</keyword>
<organism evidence="7 8">
    <name type="scientific">Nitzschia inconspicua</name>
    <dbReference type="NCBI Taxonomy" id="303405"/>
    <lineage>
        <taxon>Eukaryota</taxon>
        <taxon>Sar</taxon>
        <taxon>Stramenopiles</taxon>
        <taxon>Ochrophyta</taxon>
        <taxon>Bacillariophyta</taxon>
        <taxon>Bacillariophyceae</taxon>
        <taxon>Bacillariophycidae</taxon>
        <taxon>Bacillariales</taxon>
        <taxon>Bacillariaceae</taxon>
        <taxon>Nitzschia</taxon>
    </lineage>
</organism>
<keyword evidence="5 6" id="KW-0812">Transmembrane</keyword>
<reference evidence="7" key="1">
    <citation type="journal article" date="2021" name="Sci. Rep.">
        <title>Diploid genomic architecture of Nitzschia inconspicua, an elite biomass production diatom.</title>
        <authorList>
            <person name="Oliver A."/>
            <person name="Podell S."/>
            <person name="Pinowska A."/>
            <person name="Traller J.C."/>
            <person name="Smith S.R."/>
            <person name="McClure R."/>
            <person name="Beliaev A."/>
            <person name="Bohutskyi P."/>
            <person name="Hill E.A."/>
            <person name="Rabines A."/>
            <person name="Zheng H."/>
            <person name="Allen L.Z."/>
            <person name="Kuo A."/>
            <person name="Grigoriev I.V."/>
            <person name="Allen A.E."/>
            <person name="Hazlebeck D."/>
            <person name="Allen E.E."/>
        </authorList>
    </citation>
    <scope>NUCLEOTIDE SEQUENCE</scope>
    <source>
        <strain evidence="7">Hildebrandi</strain>
    </source>
</reference>
<feature type="repeat" description="Solcar" evidence="5">
    <location>
        <begin position="227"/>
        <end position="306"/>
    </location>
</feature>
<dbReference type="OrthoDB" id="756301at2759"/>
<dbReference type="PROSITE" id="PS50920">
    <property type="entry name" value="SOLCAR"/>
    <property type="match status" value="2"/>
</dbReference>
<keyword evidence="8" id="KW-1185">Reference proteome</keyword>
<sequence>MSIVREMAAAGPGCAVANGILNAFETTKVKLQLQDPVRPAYSANTSWGVMQQIVREEGFVRGLLTPGLSASLTRSCIYGGYRVGLYSTIRDELLFLQNNNNKSSSDQQRPSSNPKALTNVIVVRIASGMITGGIGAMLTCPLDVVRTRMQADAGLVNKNGIYVTGLRRGQAVRYNSMFSTLISILKEEGLAKGIYRGATVTVARASLLNGAQLASYDTLKKISGRQEGPILHLTCALASGVIAQTVVMPIDTIKSSMMMGNNWGNVLKVLRTNGPFWLYRGYLPACAGQGLIMVLQMPLIEQFRRFLGVEAI</sequence>
<evidence type="ECO:0000313" key="7">
    <source>
        <dbReference type="EMBL" id="KAG7347637.1"/>
    </source>
</evidence>
<keyword evidence="4" id="KW-1133">Transmembrane helix</keyword>
<dbReference type="GO" id="GO:0016020">
    <property type="term" value="C:membrane"/>
    <property type="evidence" value="ECO:0007669"/>
    <property type="project" value="UniProtKB-UniRule"/>
</dbReference>
<gene>
    <name evidence="7" type="ORF">IV203_016342</name>
</gene>
<dbReference type="EMBL" id="JAGRRH010000020">
    <property type="protein sequence ID" value="KAG7347637.1"/>
    <property type="molecule type" value="Genomic_DNA"/>
</dbReference>
<evidence type="ECO:0000313" key="8">
    <source>
        <dbReference type="Proteomes" id="UP000693970"/>
    </source>
</evidence>
<keyword evidence="2 6" id="KW-0813">Transport</keyword>
<evidence type="ECO:0000256" key="6">
    <source>
        <dbReference type="RuleBase" id="RU000488"/>
    </source>
</evidence>
<evidence type="ECO:0000256" key="3">
    <source>
        <dbReference type="ARBA" id="ARBA00022737"/>
    </source>
</evidence>
<proteinExistence type="inferred from homology"/>
<dbReference type="Pfam" id="PF00153">
    <property type="entry name" value="Mito_carr"/>
    <property type="match status" value="3"/>
</dbReference>
<feature type="repeat" description="Solcar" evidence="5">
    <location>
        <begin position="119"/>
        <end position="222"/>
    </location>
</feature>
<evidence type="ECO:0000256" key="1">
    <source>
        <dbReference type="ARBA" id="ARBA00006375"/>
    </source>
</evidence>
<protein>
    <submittedName>
        <fullName evidence="7">Mitochondrial carrier protein</fullName>
    </submittedName>
</protein>
<evidence type="ECO:0000256" key="4">
    <source>
        <dbReference type="ARBA" id="ARBA00022989"/>
    </source>
</evidence>